<dbReference type="SUPFAM" id="SSF52540">
    <property type="entry name" value="P-loop containing nucleoside triphosphate hydrolases"/>
    <property type="match status" value="1"/>
</dbReference>
<dbReference type="FunFam" id="3.30.1360.120:FF:000007">
    <property type="entry name" value="tRNA modification GTPase GTPBP3, mitochondrial"/>
    <property type="match status" value="1"/>
</dbReference>
<keyword evidence="3 8" id="KW-0547">Nucleotide-binding</keyword>
<dbReference type="CDD" id="cd04164">
    <property type="entry name" value="trmE"/>
    <property type="match status" value="1"/>
</dbReference>
<dbReference type="InterPro" id="IPR027266">
    <property type="entry name" value="TrmE/GcvT-like"/>
</dbReference>
<dbReference type="PANTHER" id="PTHR42714">
    <property type="entry name" value="TRNA MODIFICATION GTPASE GTPBP3"/>
    <property type="match status" value="1"/>
</dbReference>
<dbReference type="InterPro" id="IPR031168">
    <property type="entry name" value="G_TrmE"/>
</dbReference>
<feature type="binding site" evidence="8">
    <location>
        <position position="84"/>
    </location>
    <ligand>
        <name>(6S)-5-formyl-5,6,7,8-tetrahydrofolate</name>
        <dbReference type="ChEBI" id="CHEBI:57457"/>
    </ligand>
</feature>
<evidence type="ECO:0000256" key="2">
    <source>
        <dbReference type="ARBA" id="ARBA00022694"/>
    </source>
</evidence>
<dbReference type="HAMAP" id="MF_00379">
    <property type="entry name" value="GTPase_MnmE"/>
    <property type="match status" value="1"/>
</dbReference>
<feature type="binding site" evidence="8">
    <location>
        <position position="252"/>
    </location>
    <ligand>
        <name>K(+)</name>
        <dbReference type="ChEBI" id="CHEBI:29103"/>
    </ligand>
</feature>
<dbReference type="EMBL" id="CP157484">
    <property type="protein sequence ID" value="XBO38748.1"/>
    <property type="molecule type" value="Genomic_DNA"/>
</dbReference>
<keyword evidence="7 8" id="KW-0342">GTP-binding</keyword>
<comment type="function">
    <text evidence="8">Exhibits a very high intrinsic GTPase hydrolysis rate. Involved in the addition of a carboxymethylaminomethyl (cmnm) group at the wobble position (U34) of certain tRNAs, forming tRNA-cmnm(5)s(2)U34.</text>
</comment>
<protein>
    <recommendedName>
        <fullName evidence="8">tRNA modification GTPase MnmE</fullName>
        <ecNumber evidence="8">3.6.-.-</ecNumber>
    </recommendedName>
</protein>
<comment type="cofactor">
    <cofactor evidence="8">
        <name>K(+)</name>
        <dbReference type="ChEBI" id="CHEBI:29103"/>
    </cofactor>
    <text evidence="8">Binds 1 potassium ion per subunit.</text>
</comment>
<dbReference type="GO" id="GO:0005737">
    <property type="term" value="C:cytoplasm"/>
    <property type="evidence" value="ECO:0007669"/>
    <property type="project" value="UniProtKB-SubCell"/>
</dbReference>
<name>A0AAU7JEP9_9HYPH</name>
<keyword evidence="4 8" id="KW-0378">Hydrolase</keyword>
<keyword evidence="2 8" id="KW-0819">tRNA processing</keyword>
<organism evidence="10">
    <name type="scientific">Alsobacter sp. KACC 23698</name>
    <dbReference type="NCBI Taxonomy" id="3149229"/>
    <lineage>
        <taxon>Bacteria</taxon>
        <taxon>Pseudomonadati</taxon>
        <taxon>Pseudomonadota</taxon>
        <taxon>Alphaproteobacteria</taxon>
        <taxon>Hyphomicrobiales</taxon>
        <taxon>Alsobacteraceae</taxon>
        <taxon>Alsobacter</taxon>
    </lineage>
</organism>
<dbReference type="Pfam" id="PF10396">
    <property type="entry name" value="TrmE_N"/>
    <property type="match status" value="1"/>
</dbReference>
<feature type="binding site" evidence="8">
    <location>
        <position position="255"/>
    </location>
    <ligand>
        <name>K(+)</name>
        <dbReference type="ChEBI" id="CHEBI:29103"/>
    </ligand>
</feature>
<keyword evidence="8" id="KW-0479">Metal-binding</keyword>
<dbReference type="InterPro" id="IPR025867">
    <property type="entry name" value="MnmE_helical"/>
</dbReference>
<evidence type="ECO:0000256" key="7">
    <source>
        <dbReference type="ARBA" id="ARBA00023134"/>
    </source>
</evidence>
<feature type="binding site" evidence="8">
    <location>
        <begin position="250"/>
        <end position="256"/>
    </location>
    <ligand>
        <name>GTP</name>
        <dbReference type="ChEBI" id="CHEBI:37565"/>
    </ligand>
</feature>
<evidence type="ECO:0000256" key="4">
    <source>
        <dbReference type="ARBA" id="ARBA00022801"/>
    </source>
</evidence>
<dbReference type="SUPFAM" id="SSF103025">
    <property type="entry name" value="Folate-binding domain"/>
    <property type="match status" value="1"/>
</dbReference>
<comment type="subcellular location">
    <subcellularLocation>
        <location evidence="8">Cytoplasm</location>
    </subcellularLocation>
</comment>
<dbReference type="Pfam" id="PF12631">
    <property type="entry name" value="MnmE_helical"/>
    <property type="match status" value="1"/>
</dbReference>
<dbReference type="PROSITE" id="PS51709">
    <property type="entry name" value="G_TRME"/>
    <property type="match status" value="1"/>
</dbReference>
<reference evidence="10" key="1">
    <citation type="submission" date="2024-05" db="EMBL/GenBank/DDBJ databases">
        <authorList>
            <person name="Kim S."/>
            <person name="Heo J."/>
            <person name="Choi H."/>
            <person name="Choi Y."/>
            <person name="Kwon S.-W."/>
            <person name="Kim Y."/>
        </authorList>
    </citation>
    <scope>NUCLEOTIDE SEQUENCE</scope>
    <source>
        <strain evidence="10">KACC 23698</strain>
    </source>
</reference>
<comment type="caution">
    <text evidence="8">Lacks conserved residue(s) required for the propagation of feature annotation.</text>
</comment>
<dbReference type="GO" id="GO:0046872">
    <property type="term" value="F:metal ion binding"/>
    <property type="evidence" value="ECO:0007669"/>
    <property type="project" value="UniProtKB-KW"/>
</dbReference>
<dbReference type="AlphaFoldDB" id="A0AAU7JEP9"/>
<dbReference type="CDD" id="cd14858">
    <property type="entry name" value="TrmE_N"/>
    <property type="match status" value="1"/>
</dbReference>
<dbReference type="SUPFAM" id="SSF116878">
    <property type="entry name" value="TrmE connector domain"/>
    <property type="match status" value="1"/>
</dbReference>
<sequence length="445" mass="47023">MGGQILSSDTIYALATAPGRAALAVIRISGPLSGRVLMTLAGGLPPARRATVRTLRDGAGVALDEALVLFFKGPASFTGEDVAELHLHGGRAVTSAVLHALSLMEGVRPAQPGEFTRRALHNGKMDLTQAEGLADLIDSETDAQRAQAIRQYGGGLSAAVQEWRSKLLTAQAIIAADLDFSDEHDVGDDVPIGELLRLLDRVRAALLAQIADRRAERVRDGVTVVVTGPPNVGKSSLLNWFSGRDAAIVTDVPGTTRDLIEVDVDLDGVLFRFVDTAGIRETADPVESIGIDKALRRAAEADVVLRLSDRDEQPGVSVPHALPDVIQKTVRTKIDSYPEQTPWADFAISVVTGAGLTNLRGALVEIASPLAGRDPSLVTRARHRAAMTEAVSHLDRACTLLQAAGGLELVAEELRLAAGSLAELTGAMNSEAILDQVFSSFCIGK</sequence>
<proteinExistence type="inferred from homology"/>
<dbReference type="Pfam" id="PF01926">
    <property type="entry name" value="MMR_HSR1"/>
    <property type="match status" value="1"/>
</dbReference>
<evidence type="ECO:0000259" key="9">
    <source>
        <dbReference type="PROSITE" id="PS51709"/>
    </source>
</evidence>
<dbReference type="InterPro" id="IPR004520">
    <property type="entry name" value="GTPase_MnmE"/>
</dbReference>
<comment type="similarity">
    <text evidence="1 8">Belongs to the TRAFAC class TrmE-Era-EngA-EngB-Septin-like GTPase superfamily. TrmE GTPase family.</text>
</comment>
<dbReference type="EC" id="3.6.-.-" evidence="8"/>
<dbReference type="GO" id="GO:0030488">
    <property type="term" value="P:tRNA methylation"/>
    <property type="evidence" value="ECO:0007669"/>
    <property type="project" value="TreeGrafter"/>
</dbReference>
<feature type="binding site" evidence="8">
    <location>
        <begin position="231"/>
        <end position="236"/>
    </location>
    <ligand>
        <name>GTP</name>
        <dbReference type="ChEBI" id="CHEBI:37565"/>
    </ligand>
</feature>
<dbReference type="InterPro" id="IPR006073">
    <property type="entry name" value="GTP-bd"/>
</dbReference>
<dbReference type="InterPro" id="IPR018948">
    <property type="entry name" value="GTP-bd_TrmE_N"/>
</dbReference>
<evidence type="ECO:0000256" key="6">
    <source>
        <dbReference type="ARBA" id="ARBA00022958"/>
    </source>
</evidence>
<dbReference type="Gene3D" id="3.40.50.300">
    <property type="entry name" value="P-loop containing nucleotide triphosphate hydrolases"/>
    <property type="match status" value="1"/>
</dbReference>
<dbReference type="NCBIfam" id="NF003661">
    <property type="entry name" value="PRK05291.1-3"/>
    <property type="match status" value="1"/>
</dbReference>
<feature type="binding site" evidence="8">
    <location>
        <position position="445"/>
    </location>
    <ligand>
        <name>(6S)-5-formyl-5,6,7,8-tetrahydrofolate</name>
        <dbReference type="ChEBI" id="CHEBI:57457"/>
    </ligand>
</feature>
<feature type="binding site" evidence="8">
    <location>
        <position position="250"/>
    </location>
    <ligand>
        <name>K(+)</name>
        <dbReference type="ChEBI" id="CHEBI:29103"/>
    </ligand>
</feature>
<dbReference type="RefSeq" id="WP_406855587.1">
    <property type="nucleotide sequence ID" value="NZ_CP157484.1"/>
</dbReference>
<feature type="binding site" evidence="8">
    <location>
        <position position="256"/>
    </location>
    <ligand>
        <name>Mg(2+)</name>
        <dbReference type="ChEBI" id="CHEBI:18420"/>
    </ligand>
</feature>
<evidence type="ECO:0000256" key="8">
    <source>
        <dbReference type="HAMAP-Rule" id="MF_00379"/>
    </source>
</evidence>
<feature type="binding site" evidence="8">
    <location>
        <position position="231"/>
    </location>
    <ligand>
        <name>K(+)</name>
        <dbReference type="ChEBI" id="CHEBI:29103"/>
    </ligand>
</feature>
<feature type="binding site" evidence="8">
    <location>
        <position position="235"/>
    </location>
    <ligand>
        <name>Mg(2+)</name>
        <dbReference type="ChEBI" id="CHEBI:18420"/>
    </ligand>
</feature>
<dbReference type="InterPro" id="IPR027417">
    <property type="entry name" value="P-loop_NTPase"/>
</dbReference>
<evidence type="ECO:0000313" key="10">
    <source>
        <dbReference type="EMBL" id="XBO38748.1"/>
    </source>
</evidence>
<keyword evidence="8" id="KW-0963">Cytoplasm</keyword>
<keyword evidence="5 8" id="KW-0460">Magnesium</keyword>
<dbReference type="Gene3D" id="3.30.1360.120">
    <property type="entry name" value="Probable tRNA modification gtpase trme, domain 1"/>
    <property type="match status" value="1"/>
</dbReference>
<dbReference type="NCBIfam" id="TIGR00231">
    <property type="entry name" value="small_GTP"/>
    <property type="match status" value="1"/>
</dbReference>
<dbReference type="GO" id="GO:0002098">
    <property type="term" value="P:tRNA wobble uridine modification"/>
    <property type="evidence" value="ECO:0007669"/>
    <property type="project" value="TreeGrafter"/>
</dbReference>
<feature type="domain" description="TrmE-type G" evidence="9">
    <location>
        <begin position="221"/>
        <end position="368"/>
    </location>
</feature>
<feature type="binding site" evidence="8">
    <location>
        <position position="27"/>
    </location>
    <ligand>
        <name>(6S)-5-formyl-5,6,7,8-tetrahydrofolate</name>
        <dbReference type="ChEBI" id="CHEBI:57457"/>
    </ligand>
</feature>
<dbReference type="GO" id="GO:0003924">
    <property type="term" value="F:GTPase activity"/>
    <property type="evidence" value="ECO:0007669"/>
    <property type="project" value="UniProtKB-UniRule"/>
</dbReference>
<evidence type="ECO:0000256" key="1">
    <source>
        <dbReference type="ARBA" id="ARBA00011043"/>
    </source>
</evidence>
<dbReference type="Gene3D" id="1.20.120.430">
    <property type="entry name" value="tRNA modification GTPase MnmE domain 2"/>
    <property type="match status" value="1"/>
</dbReference>
<dbReference type="InterPro" id="IPR027368">
    <property type="entry name" value="MnmE_dom2"/>
</dbReference>
<comment type="subunit">
    <text evidence="8">Homodimer. Heterotetramer of two MnmE and two MnmG subunits.</text>
</comment>
<gene>
    <name evidence="8 10" type="primary">mnmE</name>
    <name evidence="8" type="synonym">trmE</name>
    <name evidence="10" type="ORF">ABEG18_24140</name>
</gene>
<keyword evidence="6 8" id="KW-0630">Potassium</keyword>
<dbReference type="GO" id="GO:0005525">
    <property type="term" value="F:GTP binding"/>
    <property type="evidence" value="ECO:0007669"/>
    <property type="project" value="UniProtKB-UniRule"/>
</dbReference>
<accession>A0AAU7JEP9</accession>
<evidence type="ECO:0000256" key="3">
    <source>
        <dbReference type="ARBA" id="ARBA00022741"/>
    </source>
</evidence>
<dbReference type="PANTHER" id="PTHR42714:SF2">
    <property type="entry name" value="TRNA MODIFICATION GTPASE GTPBP3, MITOCHONDRIAL"/>
    <property type="match status" value="1"/>
</dbReference>
<feature type="binding site" evidence="8">
    <location>
        <begin position="275"/>
        <end position="278"/>
    </location>
    <ligand>
        <name>GTP</name>
        <dbReference type="ChEBI" id="CHEBI:37565"/>
    </ligand>
</feature>
<dbReference type="InterPro" id="IPR005225">
    <property type="entry name" value="Small_GTP-bd"/>
</dbReference>
<evidence type="ECO:0000256" key="5">
    <source>
        <dbReference type="ARBA" id="ARBA00022842"/>
    </source>
</evidence>
<feature type="binding site" evidence="8">
    <location>
        <position position="124"/>
    </location>
    <ligand>
        <name>(6S)-5-formyl-5,6,7,8-tetrahydrofolate</name>
        <dbReference type="ChEBI" id="CHEBI:57457"/>
    </ligand>
</feature>